<organism evidence="2 3">
    <name type="scientific">Coffea canephora</name>
    <name type="common">Robusta coffee</name>
    <dbReference type="NCBI Taxonomy" id="49390"/>
    <lineage>
        <taxon>Eukaryota</taxon>
        <taxon>Viridiplantae</taxon>
        <taxon>Streptophyta</taxon>
        <taxon>Embryophyta</taxon>
        <taxon>Tracheophyta</taxon>
        <taxon>Spermatophyta</taxon>
        <taxon>Magnoliopsida</taxon>
        <taxon>eudicotyledons</taxon>
        <taxon>Gunneridae</taxon>
        <taxon>Pentapetalae</taxon>
        <taxon>asterids</taxon>
        <taxon>lamiids</taxon>
        <taxon>Gentianales</taxon>
        <taxon>Rubiaceae</taxon>
        <taxon>Ixoroideae</taxon>
        <taxon>Gardenieae complex</taxon>
        <taxon>Bertiereae - Coffeeae clade</taxon>
        <taxon>Coffeeae</taxon>
        <taxon>Coffea</taxon>
    </lineage>
</organism>
<reference evidence="3" key="1">
    <citation type="journal article" date="2014" name="Science">
        <title>The coffee genome provides insight into the convergent evolution of caffeine biosynthesis.</title>
        <authorList>
            <person name="Denoeud F."/>
            <person name="Carretero-Paulet L."/>
            <person name="Dereeper A."/>
            <person name="Droc G."/>
            <person name="Guyot R."/>
            <person name="Pietrella M."/>
            <person name="Zheng C."/>
            <person name="Alberti A."/>
            <person name="Anthony F."/>
            <person name="Aprea G."/>
            <person name="Aury J.M."/>
            <person name="Bento P."/>
            <person name="Bernard M."/>
            <person name="Bocs S."/>
            <person name="Campa C."/>
            <person name="Cenci A."/>
            <person name="Combes M.C."/>
            <person name="Crouzillat D."/>
            <person name="Da Silva C."/>
            <person name="Daddiego L."/>
            <person name="De Bellis F."/>
            <person name="Dussert S."/>
            <person name="Garsmeur O."/>
            <person name="Gayraud T."/>
            <person name="Guignon V."/>
            <person name="Jahn K."/>
            <person name="Jamilloux V."/>
            <person name="Joet T."/>
            <person name="Labadie K."/>
            <person name="Lan T."/>
            <person name="Leclercq J."/>
            <person name="Lepelley M."/>
            <person name="Leroy T."/>
            <person name="Li L.T."/>
            <person name="Librado P."/>
            <person name="Lopez L."/>
            <person name="Munoz A."/>
            <person name="Noel B."/>
            <person name="Pallavicini A."/>
            <person name="Perrotta G."/>
            <person name="Poncet V."/>
            <person name="Pot D."/>
            <person name="Priyono X."/>
            <person name="Rigoreau M."/>
            <person name="Rouard M."/>
            <person name="Rozas J."/>
            <person name="Tranchant-Dubreuil C."/>
            <person name="VanBuren R."/>
            <person name="Zhang Q."/>
            <person name="Andrade A.C."/>
            <person name="Argout X."/>
            <person name="Bertrand B."/>
            <person name="de Kochko A."/>
            <person name="Graziosi G."/>
            <person name="Henry R.J."/>
            <person name="Jayarama X."/>
            <person name="Ming R."/>
            <person name="Nagai C."/>
            <person name="Rounsley S."/>
            <person name="Sankoff D."/>
            <person name="Giuliano G."/>
            <person name="Albert V.A."/>
            <person name="Wincker P."/>
            <person name="Lashermes P."/>
        </authorList>
    </citation>
    <scope>NUCLEOTIDE SEQUENCE [LARGE SCALE GENOMIC DNA]</scope>
    <source>
        <strain evidence="3">cv. DH200-94</strain>
    </source>
</reference>
<dbReference type="InParanoid" id="A0A068UP18"/>
<evidence type="ECO:0000313" key="2">
    <source>
        <dbReference type="EMBL" id="CDP10057.1"/>
    </source>
</evidence>
<name>A0A068UP18_COFCA</name>
<dbReference type="EMBL" id="HG739126">
    <property type="protein sequence ID" value="CDP10057.1"/>
    <property type="molecule type" value="Genomic_DNA"/>
</dbReference>
<keyword evidence="1" id="KW-0812">Transmembrane</keyword>
<gene>
    <name evidence="2" type="ORF">GSCOC_T00030640001</name>
</gene>
<dbReference type="AlphaFoldDB" id="A0A068UP18"/>
<sequence>MPSIFSILSSELKGSTWTISFACFTCWMFICMSEMAQERRADSVGLPEISGQTEVGDTLTCIWFSVRVPVLSVQMVVAEPIVSQADNLRTRE</sequence>
<accession>A0A068UP18</accession>
<evidence type="ECO:0000256" key="1">
    <source>
        <dbReference type="SAM" id="Phobius"/>
    </source>
</evidence>
<protein>
    <submittedName>
        <fullName evidence="2">Uncharacterized protein</fullName>
    </submittedName>
</protein>
<proteinExistence type="predicted"/>
<evidence type="ECO:0000313" key="3">
    <source>
        <dbReference type="Proteomes" id="UP000295252"/>
    </source>
</evidence>
<dbReference type="Proteomes" id="UP000295252">
    <property type="component" value="Chromosome V"/>
</dbReference>
<feature type="transmembrane region" description="Helical" evidence="1">
    <location>
        <begin position="12"/>
        <end position="30"/>
    </location>
</feature>
<keyword evidence="3" id="KW-1185">Reference proteome</keyword>
<dbReference type="Gramene" id="CDP10057">
    <property type="protein sequence ID" value="CDP10057"/>
    <property type="gene ID" value="GSCOC_T00030640001"/>
</dbReference>
<keyword evidence="1" id="KW-1133">Transmembrane helix</keyword>
<keyword evidence="1" id="KW-0472">Membrane</keyword>